<feature type="domain" description="Nudix hydrolase" evidence="4">
    <location>
        <begin position="44"/>
        <end position="186"/>
    </location>
</feature>
<dbReference type="InterPro" id="IPR000086">
    <property type="entry name" value="NUDIX_hydrolase_dom"/>
</dbReference>
<evidence type="ECO:0000259" key="4">
    <source>
        <dbReference type="PROSITE" id="PS51462"/>
    </source>
</evidence>
<evidence type="ECO:0000256" key="2">
    <source>
        <dbReference type="ARBA" id="ARBA00022801"/>
    </source>
</evidence>
<comment type="caution">
    <text evidence="5">The sequence shown here is derived from an EMBL/GenBank/DDBJ whole genome shotgun (WGS) entry which is preliminary data.</text>
</comment>
<sequence>MDEVWRSAQQHCDAVPGAGLESDTQTSLEDYFLNEWPQDEDGYNHRQAARVVAFNSRDELLLLRGHDFSDFDHWWWFTVGGGLETGEDPRAGAIREFFEETGYRLQPDALVGPVLRRHAIFEFHALTCRQDELFFLTWLPGEPVFVRDGFTAVEQKVLDEMRWWNLAALQREIADGAVVYPQDLVSLAHGWVRGWDGTCPEISEGTVGKRRPAG</sequence>
<dbReference type="PANTHER" id="PTHR43046:SF12">
    <property type="entry name" value="GDP-MANNOSE MANNOSYL HYDROLASE"/>
    <property type="match status" value="1"/>
</dbReference>
<evidence type="ECO:0000313" key="6">
    <source>
        <dbReference type="Proteomes" id="UP000005573"/>
    </source>
</evidence>
<evidence type="ECO:0000313" key="5">
    <source>
        <dbReference type="EMBL" id="EFU79986.1"/>
    </source>
</evidence>
<reference evidence="5 6" key="1">
    <citation type="submission" date="2010-12" db="EMBL/GenBank/DDBJ databases">
        <authorList>
            <person name="Muzny D."/>
            <person name="Qin X."/>
            <person name="Deng J."/>
            <person name="Jiang H."/>
            <person name="Liu Y."/>
            <person name="Qu J."/>
            <person name="Song X.-Z."/>
            <person name="Zhang L."/>
            <person name="Thornton R."/>
            <person name="Coyle M."/>
            <person name="Francisco L."/>
            <person name="Jackson L."/>
            <person name="Javaid M."/>
            <person name="Korchina V."/>
            <person name="Kovar C."/>
            <person name="Mata R."/>
            <person name="Mathew T."/>
            <person name="Ngo R."/>
            <person name="Nguyen L."/>
            <person name="Nguyen N."/>
            <person name="Okwuonu G."/>
            <person name="Ongeri F."/>
            <person name="Pham C."/>
            <person name="Simmons D."/>
            <person name="Wilczek-Boney K."/>
            <person name="Hale W."/>
            <person name="Jakkamsetti A."/>
            <person name="Pham P."/>
            <person name="Ruth R."/>
            <person name="San Lucas F."/>
            <person name="Warren J."/>
            <person name="Zhang J."/>
            <person name="Zhao Z."/>
            <person name="Zhou C."/>
            <person name="Zhu D."/>
            <person name="Lee S."/>
            <person name="Bess C."/>
            <person name="Blankenburg K."/>
            <person name="Forbes L."/>
            <person name="Fu Q."/>
            <person name="Gubbala S."/>
            <person name="Hirani K."/>
            <person name="Jayaseelan J.C."/>
            <person name="Lara F."/>
            <person name="Munidasa M."/>
            <person name="Palculict T."/>
            <person name="Patil S."/>
            <person name="Pu L.-L."/>
            <person name="Saada N."/>
            <person name="Tang L."/>
            <person name="Weissenberger G."/>
            <person name="Zhu Y."/>
            <person name="Hemphill L."/>
            <person name="Shang Y."/>
            <person name="Youmans B."/>
            <person name="Ayvaz T."/>
            <person name="Ross M."/>
            <person name="Santibanez J."/>
            <person name="Aqrawi P."/>
            <person name="Gross S."/>
            <person name="Joshi V."/>
            <person name="Fowler G."/>
            <person name="Nazareth L."/>
            <person name="Reid J."/>
            <person name="Worley K."/>
            <person name="Petrosino J."/>
            <person name="Highlander S."/>
            <person name="Gibbs R."/>
        </authorList>
    </citation>
    <scope>NUCLEOTIDE SEQUENCE [LARGE SCALE GENOMIC DNA]</scope>
    <source>
        <strain evidence="5 6">ATCC 51333</strain>
    </source>
</reference>
<dbReference type="PROSITE" id="PS51462">
    <property type="entry name" value="NUDIX"/>
    <property type="match status" value="1"/>
</dbReference>
<dbReference type="Gene3D" id="3.90.79.10">
    <property type="entry name" value="Nucleoside Triphosphate Pyrophosphohydrolase"/>
    <property type="match status" value="1"/>
</dbReference>
<gene>
    <name evidence="5" type="ORF">HMPREF0388_1217</name>
</gene>
<dbReference type="RefSeq" id="WP_004009628.1">
    <property type="nucleotide sequence ID" value="NZ_GL622340.1"/>
</dbReference>
<protein>
    <submittedName>
        <fullName evidence="5">Hydrolase, NUDIX family</fullName>
    </submittedName>
</protein>
<accession>E6LZD0</accession>
<dbReference type="PROSITE" id="PS00893">
    <property type="entry name" value="NUDIX_BOX"/>
    <property type="match status" value="1"/>
</dbReference>
<dbReference type="SUPFAM" id="SSF55811">
    <property type="entry name" value="Nudix"/>
    <property type="match status" value="1"/>
</dbReference>
<evidence type="ECO:0000256" key="1">
    <source>
        <dbReference type="ARBA" id="ARBA00001946"/>
    </source>
</evidence>
<dbReference type="PANTHER" id="PTHR43046">
    <property type="entry name" value="GDP-MANNOSE MANNOSYL HYDROLASE"/>
    <property type="match status" value="1"/>
</dbReference>
<dbReference type="Pfam" id="PF00293">
    <property type="entry name" value="NUDIX"/>
    <property type="match status" value="1"/>
</dbReference>
<comment type="cofactor">
    <cofactor evidence="1">
        <name>Mg(2+)</name>
        <dbReference type="ChEBI" id="CHEBI:18420"/>
    </cofactor>
</comment>
<dbReference type="CDD" id="cd04685">
    <property type="entry name" value="NUDIX_Hydrolase"/>
    <property type="match status" value="1"/>
</dbReference>
<dbReference type="HOGENOM" id="CLU_100874_0_0_11"/>
<proteinExistence type="predicted"/>
<keyword evidence="2 5" id="KW-0378">Hydrolase</keyword>
<keyword evidence="3" id="KW-0460">Magnesium</keyword>
<name>E6LZD0_9ACTO</name>
<dbReference type="EMBL" id="AEPY01000009">
    <property type="protein sequence ID" value="EFU79986.1"/>
    <property type="molecule type" value="Genomic_DNA"/>
</dbReference>
<dbReference type="InterPro" id="IPR020084">
    <property type="entry name" value="NUDIX_hydrolase_CS"/>
</dbReference>
<dbReference type="Proteomes" id="UP000005573">
    <property type="component" value="Unassembled WGS sequence"/>
</dbReference>
<dbReference type="GO" id="GO:0016787">
    <property type="term" value="F:hydrolase activity"/>
    <property type="evidence" value="ECO:0007669"/>
    <property type="project" value="UniProtKB-KW"/>
</dbReference>
<organism evidence="5 6">
    <name type="scientific">Mobiluncus curtisii ATCC 51333</name>
    <dbReference type="NCBI Taxonomy" id="887326"/>
    <lineage>
        <taxon>Bacteria</taxon>
        <taxon>Bacillati</taxon>
        <taxon>Actinomycetota</taxon>
        <taxon>Actinomycetes</taxon>
        <taxon>Actinomycetales</taxon>
        <taxon>Actinomycetaceae</taxon>
        <taxon>Mobiluncus</taxon>
    </lineage>
</organism>
<dbReference type="InterPro" id="IPR015797">
    <property type="entry name" value="NUDIX_hydrolase-like_dom_sf"/>
</dbReference>
<dbReference type="AlphaFoldDB" id="E6LZD0"/>
<evidence type="ECO:0000256" key="3">
    <source>
        <dbReference type="ARBA" id="ARBA00022842"/>
    </source>
</evidence>